<organism evidence="2 3">
    <name type="scientific">Pseudoloma neurophilia</name>
    <dbReference type="NCBI Taxonomy" id="146866"/>
    <lineage>
        <taxon>Eukaryota</taxon>
        <taxon>Fungi</taxon>
        <taxon>Fungi incertae sedis</taxon>
        <taxon>Microsporidia</taxon>
        <taxon>Pseudoloma</taxon>
    </lineage>
</organism>
<proteinExistence type="predicted"/>
<accession>A0A0R0M5B0</accession>
<evidence type="ECO:0000256" key="1">
    <source>
        <dbReference type="SAM" id="MobiDB-lite"/>
    </source>
</evidence>
<evidence type="ECO:0000313" key="3">
    <source>
        <dbReference type="Proteomes" id="UP000051530"/>
    </source>
</evidence>
<keyword evidence="3" id="KW-1185">Reference proteome</keyword>
<evidence type="ECO:0000313" key="2">
    <source>
        <dbReference type="EMBL" id="KRH94289.1"/>
    </source>
</evidence>
<name>A0A0R0M5B0_9MICR</name>
<dbReference type="EMBL" id="LGUB01000100">
    <property type="protein sequence ID" value="KRH94289.1"/>
    <property type="molecule type" value="Genomic_DNA"/>
</dbReference>
<dbReference type="AlphaFoldDB" id="A0A0R0M5B0"/>
<protein>
    <submittedName>
        <fullName evidence="2">Uncharacterized protein</fullName>
    </submittedName>
</protein>
<dbReference type="Proteomes" id="UP000051530">
    <property type="component" value="Unassembled WGS sequence"/>
</dbReference>
<reference evidence="2 3" key="1">
    <citation type="submission" date="2015-07" db="EMBL/GenBank/DDBJ databases">
        <title>The genome of Pseudoloma neurophilia, a relevant intracellular parasite of the zebrafish.</title>
        <authorList>
            <person name="Ndikumana S."/>
            <person name="Pelin A."/>
            <person name="Sanders J."/>
            <person name="Corradi N."/>
        </authorList>
    </citation>
    <scope>NUCLEOTIDE SEQUENCE [LARGE SCALE GENOMIC DNA]</scope>
    <source>
        <strain evidence="2 3">MK1</strain>
    </source>
</reference>
<sequence>MSTVQPLNNKRNHYNPSLSLSPSGHVNLDPDVNRQDRKMKSDDDLKSIVQQLALTTLQPKKNFEFITKGDLPGIKLTIPQLYSLEHQDVKQWIDDVKQVFFLCEVTDEKQTAYINLLLSDDISRMIKTQSKDPKVWFNKLITETYTKNRFDKILKEVEKMHVNNYESPKEYLRHFNQKKKETDLCMKKENRLTDREKKIFS</sequence>
<gene>
    <name evidence="2" type="ORF">M153_3070004051</name>
</gene>
<comment type="caution">
    <text evidence="2">The sequence shown here is derived from an EMBL/GenBank/DDBJ whole genome shotgun (WGS) entry which is preliminary data.</text>
</comment>
<feature type="compositionally biased region" description="Polar residues" evidence="1">
    <location>
        <begin position="1"/>
        <end position="24"/>
    </location>
</feature>
<feature type="region of interest" description="Disordered" evidence="1">
    <location>
        <begin position="1"/>
        <end position="26"/>
    </location>
</feature>
<dbReference type="VEuPathDB" id="MicrosporidiaDB:M153_3070004051"/>